<keyword evidence="4" id="KW-1185">Reference proteome</keyword>
<proteinExistence type="inferred from homology"/>
<evidence type="ECO:0000256" key="2">
    <source>
        <dbReference type="SAM" id="MobiDB-lite"/>
    </source>
</evidence>
<feature type="compositionally biased region" description="Low complexity" evidence="2">
    <location>
        <begin position="388"/>
        <end position="409"/>
    </location>
</feature>
<feature type="region of interest" description="Disordered" evidence="2">
    <location>
        <begin position="491"/>
        <end position="547"/>
    </location>
</feature>
<protein>
    <submittedName>
        <fullName evidence="3">2-hydroxyacyl-CoA dehydratase family protein</fullName>
    </submittedName>
</protein>
<dbReference type="Proteomes" id="UP001324287">
    <property type="component" value="Chromosome"/>
</dbReference>
<dbReference type="PANTHER" id="PTHR30548:SF2">
    <property type="entry name" value="2-HYDROXYACYL-COA DEHYDRATASE,D-COMPONENT"/>
    <property type="match status" value="1"/>
</dbReference>
<dbReference type="Gene3D" id="3.40.50.11900">
    <property type="match status" value="1"/>
</dbReference>
<sequence length="547" mass="60370">MSRLAAATAATAYQKEWFAGIRARVAAGEPLALVNADAPQELLRAMDIPYVVNQWWASVVAAKQRADESLQVLRDRGYPDYSRQYDAVSLGSHFLADAPWGGLPQPTVVIAENSGDAARKVFDLWDELPGTDFYPLERSSAVQAPPRWWELVPHRWEEAFGPERIDLLAGEITDLAAWLTERTGRVLDVDRLRTVMDLVNEQAEWNRRTRNLLAGTRPTPVRVGDTIPAVMIPQWHRGTEWGRDAARRLHDEVAGLARTGAAVVPGERLRLMWLGRGLWYDLGLYRRFEERYGAVFVWSMYLAIAADGYLRYGPDPVRALAGRFAGITDQLYTPPWSTDWYVKEAQAHGVDGVVHLVADDVPGSWFTTRALEDAGIPVLEIHASNADPRTGGPTSSTRRSASSSRVGSANGPTPEGGRHCRPTCAPADDPHRHSSPDPHRRGRRKDTPMRTRNTSTGALGAGSAALMALTMALTACGEGTTTVAATRWQLPRWTAPPSSTNSCPRPRRRAASPSTEPSTSRSCRRSRARSPSSTTSRRRSSGWSRRT</sequence>
<evidence type="ECO:0000313" key="4">
    <source>
        <dbReference type="Proteomes" id="UP001324287"/>
    </source>
</evidence>
<feature type="compositionally biased region" description="Low complexity" evidence="2">
    <location>
        <begin position="511"/>
        <end position="521"/>
    </location>
</feature>
<reference evidence="3 4" key="1">
    <citation type="submission" date="2023-12" db="EMBL/GenBank/DDBJ databases">
        <title>Blastococcus brunescens sp. nov., an actonobacterium isolated from sandstone collected in sahara desert.</title>
        <authorList>
            <person name="Gtari M."/>
            <person name="Ghodhbane F."/>
        </authorList>
    </citation>
    <scope>NUCLEOTIDE SEQUENCE [LARGE SCALE GENOMIC DNA]</scope>
    <source>
        <strain evidence="3 4">BMG 8361</strain>
    </source>
</reference>
<dbReference type="EMBL" id="CP141261">
    <property type="protein sequence ID" value="WRL66764.1"/>
    <property type="molecule type" value="Genomic_DNA"/>
</dbReference>
<gene>
    <name evidence="3" type="ORF">U6N30_16105</name>
</gene>
<dbReference type="Pfam" id="PF06050">
    <property type="entry name" value="HGD-D"/>
    <property type="match status" value="1"/>
</dbReference>
<comment type="similarity">
    <text evidence="1">Belongs to the FldB/FldC dehydratase alpha/beta subunit family.</text>
</comment>
<feature type="region of interest" description="Disordered" evidence="2">
    <location>
        <begin position="382"/>
        <end position="459"/>
    </location>
</feature>
<organism evidence="3 4">
    <name type="scientific">Blastococcus brunescens</name>
    <dbReference type="NCBI Taxonomy" id="1564165"/>
    <lineage>
        <taxon>Bacteria</taxon>
        <taxon>Bacillati</taxon>
        <taxon>Actinomycetota</taxon>
        <taxon>Actinomycetes</taxon>
        <taxon>Geodermatophilales</taxon>
        <taxon>Geodermatophilaceae</taxon>
        <taxon>Blastococcus</taxon>
    </lineage>
</organism>
<feature type="compositionally biased region" description="Basic and acidic residues" evidence="2">
    <location>
        <begin position="428"/>
        <end position="449"/>
    </location>
</feature>
<name>A0ABZ1B7P2_9ACTN</name>
<evidence type="ECO:0000313" key="3">
    <source>
        <dbReference type="EMBL" id="WRL66764.1"/>
    </source>
</evidence>
<dbReference type="InterPro" id="IPR010327">
    <property type="entry name" value="FldB/FldC_alpha/beta"/>
</dbReference>
<dbReference type="RefSeq" id="WP_324278076.1">
    <property type="nucleotide sequence ID" value="NZ_CP141261.1"/>
</dbReference>
<accession>A0ABZ1B7P2</accession>
<dbReference type="PANTHER" id="PTHR30548">
    <property type="entry name" value="2-HYDROXYGLUTARYL-COA DEHYDRATASE, D-COMPONENT-RELATED"/>
    <property type="match status" value="1"/>
</dbReference>
<evidence type="ECO:0000256" key="1">
    <source>
        <dbReference type="ARBA" id="ARBA00005806"/>
    </source>
</evidence>
<feature type="compositionally biased region" description="Basic residues" evidence="2">
    <location>
        <begin position="536"/>
        <end position="547"/>
    </location>
</feature>